<name>A0AAE1HE73_9NEOP</name>
<dbReference type="Proteomes" id="UP001219518">
    <property type="component" value="Unassembled WGS sequence"/>
</dbReference>
<gene>
    <name evidence="1" type="ORF">KUF71_008836</name>
</gene>
<sequence>MDIERLGLLQIVYSTAPPEVDSSTVLGKLISSEMWQQVQRMIQPHLPSYCQTSVENGCLHILVFNKCINKVVLRSIAVKSDGH</sequence>
<protein>
    <submittedName>
        <fullName evidence="1">Serine palmitoyltransferase-regulating protein TSC3</fullName>
    </submittedName>
</protein>
<proteinExistence type="predicted"/>
<reference evidence="1" key="2">
    <citation type="journal article" date="2023" name="BMC Genomics">
        <title>Pest status, molecular evolution, and epigenetic factors derived from the genome assembly of Frankliniella fusca, a thysanopteran phytovirus vector.</title>
        <authorList>
            <person name="Catto M.A."/>
            <person name="Labadie P.E."/>
            <person name="Jacobson A.L."/>
            <person name="Kennedy G.G."/>
            <person name="Srinivasan R."/>
            <person name="Hunt B.G."/>
        </authorList>
    </citation>
    <scope>NUCLEOTIDE SEQUENCE</scope>
    <source>
        <strain evidence="1">PL_HMW_Pooled</strain>
    </source>
</reference>
<comment type="caution">
    <text evidence="1">The sequence shown here is derived from an EMBL/GenBank/DDBJ whole genome shotgun (WGS) entry which is preliminary data.</text>
</comment>
<evidence type="ECO:0000313" key="2">
    <source>
        <dbReference type="Proteomes" id="UP001219518"/>
    </source>
</evidence>
<organism evidence="1 2">
    <name type="scientific">Frankliniella fusca</name>
    <dbReference type="NCBI Taxonomy" id="407009"/>
    <lineage>
        <taxon>Eukaryota</taxon>
        <taxon>Metazoa</taxon>
        <taxon>Ecdysozoa</taxon>
        <taxon>Arthropoda</taxon>
        <taxon>Hexapoda</taxon>
        <taxon>Insecta</taxon>
        <taxon>Pterygota</taxon>
        <taxon>Neoptera</taxon>
        <taxon>Paraneoptera</taxon>
        <taxon>Thysanoptera</taxon>
        <taxon>Terebrantia</taxon>
        <taxon>Thripoidea</taxon>
        <taxon>Thripidae</taxon>
        <taxon>Frankliniella</taxon>
    </lineage>
</organism>
<dbReference type="AlphaFoldDB" id="A0AAE1HE73"/>
<feature type="non-terminal residue" evidence="1">
    <location>
        <position position="83"/>
    </location>
</feature>
<dbReference type="EMBL" id="JAHWGI010000981">
    <property type="protein sequence ID" value="KAK3919709.1"/>
    <property type="molecule type" value="Genomic_DNA"/>
</dbReference>
<accession>A0AAE1HE73</accession>
<evidence type="ECO:0000313" key="1">
    <source>
        <dbReference type="EMBL" id="KAK3919709.1"/>
    </source>
</evidence>
<keyword evidence="2" id="KW-1185">Reference proteome</keyword>
<reference evidence="1" key="1">
    <citation type="submission" date="2021-07" db="EMBL/GenBank/DDBJ databases">
        <authorList>
            <person name="Catto M.A."/>
            <person name="Jacobson A."/>
            <person name="Kennedy G."/>
            <person name="Labadie P."/>
            <person name="Hunt B.G."/>
            <person name="Srinivasan R."/>
        </authorList>
    </citation>
    <scope>NUCLEOTIDE SEQUENCE</scope>
    <source>
        <strain evidence="1">PL_HMW_Pooled</strain>
        <tissue evidence="1">Head</tissue>
    </source>
</reference>